<dbReference type="GO" id="GO:0000329">
    <property type="term" value="C:fungal-type vacuole membrane"/>
    <property type="evidence" value="ECO:0007669"/>
    <property type="project" value="TreeGrafter"/>
</dbReference>
<dbReference type="GO" id="GO:0015174">
    <property type="term" value="F:basic amino acid transmembrane transporter activity"/>
    <property type="evidence" value="ECO:0007669"/>
    <property type="project" value="TreeGrafter"/>
</dbReference>
<feature type="region of interest" description="Disordered" evidence="7">
    <location>
        <begin position="151"/>
        <end position="228"/>
    </location>
</feature>
<comment type="subcellular location">
    <subcellularLocation>
        <location evidence="1">Membrane</location>
        <topology evidence="1">Multi-pass membrane protein</topology>
    </subcellularLocation>
</comment>
<accession>A0A9P5ZC71</accession>
<protein>
    <recommendedName>
        <fullName evidence="9">CRA domain-containing protein</fullName>
    </recommendedName>
</protein>
<dbReference type="InterPro" id="IPR006594">
    <property type="entry name" value="LisH"/>
</dbReference>
<gene>
    <name evidence="10" type="ORF">BDN70DRAFT_797187</name>
</gene>
<dbReference type="GO" id="GO:0034488">
    <property type="term" value="P:basic amino acid transmembrane export from vacuole"/>
    <property type="evidence" value="ECO:0007669"/>
    <property type="project" value="TreeGrafter"/>
</dbReference>
<dbReference type="Pfam" id="PF04193">
    <property type="entry name" value="PQ-loop"/>
    <property type="match status" value="2"/>
</dbReference>
<dbReference type="FunFam" id="1.20.1280.290:FF:000009">
    <property type="entry name" value="PQ loop repeat family protein"/>
    <property type="match status" value="1"/>
</dbReference>
<dbReference type="PROSITE" id="PS50896">
    <property type="entry name" value="LISH"/>
    <property type="match status" value="1"/>
</dbReference>
<feature type="transmembrane region" description="Helical" evidence="8">
    <location>
        <begin position="403"/>
        <end position="423"/>
    </location>
</feature>
<dbReference type="SMART" id="SM00757">
    <property type="entry name" value="CRA"/>
    <property type="match status" value="1"/>
</dbReference>
<keyword evidence="3 8" id="KW-1133">Transmembrane helix</keyword>
<comment type="caution">
    <text evidence="10">The sequence shown here is derived from an EMBL/GenBank/DDBJ whole genome shotgun (WGS) entry which is preliminary data.</text>
</comment>
<dbReference type="EMBL" id="MU155141">
    <property type="protein sequence ID" value="KAF9484736.1"/>
    <property type="molecule type" value="Genomic_DNA"/>
</dbReference>
<proteinExistence type="inferred from homology"/>
<feature type="domain" description="CRA" evidence="9">
    <location>
        <begin position="690"/>
        <end position="791"/>
    </location>
</feature>
<name>A0A9P5ZC71_9AGAR</name>
<dbReference type="OrthoDB" id="8048523at2759"/>
<feature type="region of interest" description="Disordered" evidence="7">
    <location>
        <begin position="245"/>
        <end position="270"/>
    </location>
</feature>
<dbReference type="Proteomes" id="UP000807469">
    <property type="component" value="Unassembled WGS sequence"/>
</dbReference>
<evidence type="ECO:0000256" key="3">
    <source>
        <dbReference type="ARBA" id="ARBA00022989"/>
    </source>
</evidence>
<dbReference type="InterPro" id="IPR006603">
    <property type="entry name" value="PQ-loop_rpt"/>
</dbReference>
<evidence type="ECO:0000256" key="8">
    <source>
        <dbReference type="SAM" id="Phobius"/>
    </source>
</evidence>
<dbReference type="Pfam" id="PF10607">
    <property type="entry name" value="CTLH"/>
    <property type="match status" value="1"/>
</dbReference>
<evidence type="ECO:0000256" key="1">
    <source>
        <dbReference type="ARBA" id="ARBA00004141"/>
    </source>
</evidence>
<dbReference type="SMART" id="SM00679">
    <property type="entry name" value="CTNS"/>
    <property type="match status" value="2"/>
</dbReference>
<dbReference type="InterPro" id="IPR024964">
    <property type="entry name" value="CTLH/CRA"/>
</dbReference>
<organism evidence="10 11">
    <name type="scientific">Pholiota conissans</name>
    <dbReference type="NCBI Taxonomy" id="109636"/>
    <lineage>
        <taxon>Eukaryota</taxon>
        <taxon>Fungi</taxon>
        <taxon>Dikarya</taxon>
        <taxon>Basidiomycota</taxon>
        <taxon>Agaricomycotina</taxon>
        <taxon>Agaricomycetes</taxon>
        <taxon>Agaricomycetidae</taxon>
        <taxon>Agaricales</taxon>
        <taxon>Agaricineae</taxon>
        <taxon>Strophariaceae</taxon>
        <taxon>Pholiota</taxon>
    </lineage>
</organism>
<sequence length="845" mass="93309">MFDSLTVSDLLGYTSIGCWLGAQFPQVIENIKLQSCEGLALPFLANWLMGDISNLVGCILTHQLPFQTYLATYFVCVDFMLVAQYYYYYKPSKGPPSTLGHIRAATSPAGIRRLSIERGVSRYRALSAVASNVAVAAALAAQQDEAEERRISRYSKRYDPQHATDSSGDASRVMDGEDEECEDNIPSSMIDSFRSDRADQSSKRVSWSIERSRGRAGSVGRPISSPNPAALQHLSEELIPLPQSGSFHRHETTTNADLNEPVVSSRGTRASRKGSTMVFLGAWTLFGIGTLASQRASPFGTTSTDVGRDIGRVLASVQANDLVPIAQGLSPRDMSSTEPLTFNLELASVKSSTDINAAEEPHVDPTSEQVLGRIFAWLCTTLYLTSRLPQIWKNYVRKSVEGLSMYLFVFAFLGNTFYVSSILLSPKRFLPPSQSTQFIRESIPYLLGSGGTLVFDVTIVAQSFCYKRRHRRHHSVAHTRPLDEEEAALLSGDPLLAHPDSAITNRGRTSQINLYCGVSLSMDFDTRSLVLDYLCHNCYTRTASAFNRESTVRQLDADGDEIIDDVSGTQGGARNIRTHIMSGRVDDAITLLSAHFPAVLSEDIAIGAAETSERHPASTRNVEYISSTSTEPAHLYLNLRILAFSEACRTVPLDYPPKSGAPQEPEPSEVMNKSTAEENAGIPESAEHFEQQMALLTRAQKLYALSNTLPNPADRATYLKELENVGGLLAYTVPEKSSMAKYLTLERREAVADQINRAILKSTGRPLVSFIELMTRHTHLVWQFANELGIETRPGAVLPPRGRNNRGDDDNDVSKAFMDQIVYQTDIFLKVAPIFDLHQFLNVKH</sequence>
<dbReference type="Gene3D" id="1.20.1280.290">
    <property type="match status" value="2"/>
</dbReference>
<evidence type="ECO:0000256" key="2">
    <source>
        <dbReference type="ARBA" id="ARBA00022692"/>
    </source>
</evidence>
<feature type="compositionally biased region" description="Basic and acidic residues" evidence="7">
    <location>
        <begin position="151"/>
        <end position="162"/>
    </location>
</feature>
<feature type="transmembrane region" description="Helical" evidence="8">
    <location>
        <begin position="70"/>
        <end position="89"/>
    </location>
</feature>
<evidence type="ECO:0000256" key="5">
    <source>
        <dbReference type="ARBA" id="ARBA00038039"/>
    </source>
</evidence>
<keyword evidence="2 8" id="KW-0812">Transmembrane</keyword>
<keyword evidence="11" id="KW-1185">Reference proteome</keyword>
<evidence type="ECO:0000259" key="9">
    <source>
        <dbReference type="SMART" id="SM00757"/>
    </source>
</evidence>
<feature type="region of interest" description="Disordered" evidence="7">
    <location>
        <begin position="655"/>
        <end position="680"/>
    </location>
</feature>
<comment type="similarity">
    <text evidence="5">Belongs to the laat-1 family.</text>
</comment>
<dbReference type="InterPro" id="IPR051415">
    <property type="entry name" value="LAAT-1"/>
</dbReference>
<feature type="compositionally biased region" description="Basic and acidic residues" evidence="7">
    <location>
        <begin position="193"/>
        <end position="202"/>
    </location>
</feature>
<dbReference type="PANTHER" id="PTHR16201">
    <property type="entry name" value="SEVEN TRANSMEMBRANE PROTEIN 1-RELATED"/>
    <property type="match status" value="1"/>
</dbReference>
<dbReference type="AlphaFoldDB" id="A0A9P5ZC71"/>
<reference evidence="10" key="1">
    <citation type="submission" date="2020-11" db="EMBL/GenBank/DDBJ databases">
        <authorList>
            <consortium name="DOE Joint Genome Institute"/>
            <person name="Ahrendt S."/>
            <person name="Riley R."/>
            <person name="Andreopoulos W."/>
            <person name="Labutti K."/>
            <person name="Pangilinan J."/>
            <person name="Ruiz-Duenas F.J."/>
            <person name="Barrasa J.M."/>
            <person name="Sanchez-Garcia M."/>
            <person name="Camarero S."/>
            <person name="Miyauchi S."/>
            <person name="Serrano A."/>
            <person name="Linde D."/>
            <person name="Babiker R."/>
            <person name="Drula E."/>
            <person name="Ayuso-Fernandez I."/>
            <person name="Pacheco R."/>
            <person name="Padilla G."/>
            <person name="Ferreira P."/>
            <person name="Barriuso J."/>
            <person name="Kellner H."/>
            <person name="Castanera R."/>
            <person name="Alfaro M."/>
            <person name="Ramirez L."/>
            <person name="Pisabarro A.G."/>
            <person name="Kuo A."/>
            <person name="Tritt A."/>
            <person name="Lipzen A."/>
            <person name="He G."/>
            <person name="Yan M."/>
            <person name="Ng V."/>
            <person name="Cullen D."/>
            <person name="Martin F."/>
            <person name="Rosso M.-N."/>
            <person name="Henrissat B."/>
            <person name="Hibbett D."/>
            <person name="Martinez A.T."/>
            <person name="Grigoriev I.V."/>
        </authorList>
    </citation>
    <scope>NUCLEOTIDE SEQUENCE</scope>
    <source>
        <strain evidence="10">CIRM-BRFM 674</strain>
    </source>
</reference>
<evidence type="ECO:0000313" key="11">
    <source>
        <dbReference type="Proteomes" id="UP000807469"/>
    </source>
</evidence>
<evidence type="ECO:0000256" key="4">
    <source>
        <dbReference type="ARBA" id="ARBA00023136"/>
    </source>
</evidence>
<dbReference type="InterPro" id="IPR013144">
    <property type="entry name" value="CRA_dom"/>
</dbReference>
<keyword evidence="4 8" id="KW-0472">Membrane</keyword>
<evidence type="ECO:0000313" key="10">
    <source>
        <dbReference type="EMBL" id="KAF9484736.1"/>
    </source>
</evidence>
<evidence type="ECO:0000256" key="6">
    <source>
        <dbReference type="ARBA" id="ARBA00050768"/>
    </source>
</evidence>
<evidence type="ECO:0000256" key="7">
    <source>
        <dbReference type="SAM" id="MobiDB-lite"/>
    </source>
</evidence>
<comment type="catalytic activity">
    <reaction evidence="6">
        <text>L-histidine(out) + L-arginine(in) = L-histidine(in) + L-arginine(out)</text>
        <dbReference type="Rhea" id="RHEA:71063"/>
        <dbReference type="ChEBI" id="CHEBI:32682"/>
        <dbReference type="ChEBI" id="CHEBI:57595"/>
    </reaction>
</comment>
<dbReference type="PANTHER" id="PTHR16201:SF34">
    <property type="entry name" value="LYSOSOMAL AMINO ACID TRANSPORTER 1"/>
    <property type="match status" value="1"/>
</dbReference>